<reference evidence="2" key="1">
    <citation type="submission" date="2019-01" db="EMBL/GenBank/DDBJ databases">
        <authorList>
            <consortium name="Genoscope - CEA"/>
            <person name="William W."/>
        </authorList>
    </citation>
    <scope>NUCLEOTIDE SEQUENCE</scope>
    <source>
        <strain evidence="2">CR-1</strain>
    </source>
</reference>
<dbReference type="InterPro" id="IPR005122">
    <property type="entry name" value="Uracil-DNA_glycosylase-like"/>
</dbReference>
<protein>
    <submittedName>
        <fullName evidence="2">Uracil-DNA glycosylase, family 4</fullName>
    </submittedName>
</protein>
<gene>
    <name evidence="2" type="ORF">EPICR_50154</name>
</gene>
<dbReference type="SUPFAM" id="SSF52141">
    <property type="entry name" value="Uracil-DNA glycosylase-like"/>
    <property type="match status" value="1"/>
</dbReference>
<evidence type="ECO:0000313" key="2">
    <source>
        <dbReference type="EMBL" id="VEN74875.1"/>
    </source>
</evidence>
<dbReference type="Pfam" id="PF03167">
    <property type="entry name" value="UDG"/>
    <property type="match status" value="1"/>
</dbReference>
<dbReference type="EMBL" id="CAACVI010000045">
    <property type="protein sequence ID" value="VEN74875.1"/>
    <property type="molecule type" value="Genomic_DNA"/>
</dbReference>
<organism evidence="2">
    <name type="scientific">uncultured Desulfobacteraceae bacterium</name>
    <dbReference type="NCBI Taxonomy" id="218296"/>
    <lineage>
        <taxon>Bacteria</taxon>
        <taxon>Pseudomonadati</taxon>
        <taxon>Thermodesulfobacteriota</taxon>
        <taxon>Desulfobacteria</taxon>
        <taxon>Desulfobacterales</taxon>
        <taxon>Desulfobacteraceae</taxon>
        <taxon>environmental samples</taxon>
    </lineage>
</organism>
<sequence>MDLNTILKCDRCCLRENQLPLLDNTKSADIFWVGLSAVKVENIKNDTPLCEKTNSGKLISAIEETMGNVSFYKTNLVKCLPLNESKIRYPNSKEMSACYDHLIYEINAFKPKVVFLLGKIVSDFIAKREKITIGPLHPNFEYIKLNIINTTIVPIHHPSYIQIYKRKKVNNYMSAVKNICEA</sequence>
<name>A0A484HPU1_9BACT</name>
<accession>A0A484HPU1</accession>
<evidence type="ECO:0000259" key="1">
    <source>
        <dbReference type="Pfam" id="PF03167"/>
    </source>
</evidence>
<dbReference type="Gene3D" id="3.40.470.10">
    <property type="entry name" value="Uracil-DNA glycosylase-like domain"/>
    <property type="match status" value="1"/>
</dbReference>
<proteinExistence type="predicted"/>
<feature type="domain" description="Uracil-DNA glycosylase-like" evidence="1">
    <location>
        <begin position="70"/>
        <end position="175"/>
    </location>
</feature>
<dbReference type="InterPro" id="IPR036895">
    <property type="entry name" value="Uracil-DNA_glycosylase-like_sf"/>
</dbReference>
<dbReference type="AlphaFoldDB" id="A0A484HPU1"/>